<reference evidence="3" key="1">
    <citation type="submission" date="2024-04" db="EMBL/GenBank/DDBJ databases">
        <title>Salinicola lusitanus LLJ914,a marine bacterium isolated from the Okinawa Trough.</title>
        <authorList>
            <person name="Li J."/>
        </authorList>
    </citation>
    <scope>NUCLEOTIDE SEQUENCE [LARGE SCALE GENOMIC DNA]</scope>
</reference>
<protein>
    <recommendedName>
        <fullName evidence="4">C2H2-type domain-containing protein</fullName>
    </recommendedName>
</protein>
<gene>
    <name evidence="2" type="ORF">WMY93_029832</name>
</gene>
<organism evidence="2 3">
    <name type="scientific">Mugilogobius chulae</name>
    <name type="common">yellowstripe goby</name>
    <dbReference type="NCBI Taxonomy" id="88201"/>
    <lineage>
        <taxon>Eukaryota</taxon>
        <taxon>Metazoa</taxon>
        <taxon>Chordata</taxon>
        <taxon>Craniata</taxon>
        <taxon>Vertebrata</taxon>
        <taxon>Euteleostomi</taxon>
        <taxon>Actinopterygii</taxon>
        <taxon>Neopterygii</taxon>
        <taxon>Teleostei</taxon>
        <taxon>Neoteleostei</taxon>
        <taxon>Acanthomorphata</taxon>
        <taxon>Gobiaria</taxon>
        <taxon>Gobiiformes</taxon>
        <taxon>Gobioidei</taxon>
        <taxon>Gobiidae</taxon>
        <taxon>Gobionellinae</taxon>
        <taxon>Mugilogobius</taxon>
    </lineage>
</organism>
<evidence type="ECO:0000256" key="1">
    <source>
        <dbReference type="SAM" id="Coils"/>
    </source>
</evidence>
<keyword evidence="1" id="KW-0175">Coiled coil</keyword>
<evidence type="ECO:0008006" key="4">
    <source>
        <dbReference type="Google" id="ProtNLM"/>
    </source>
</evidence>
<proteinExistence type="predicted"/>
<dbReference type="EMBL" id="JBBPFD010000022">
    <property type="protein sequence ID" value="KAK7881423.1"/>
    <property type="molecule type" value="Genomic_DNA"/>
</dbReference>
<evidence type="ECO:0000313" key="3">
    <source>
        <dbReference type="Proteomes" id="UP001460270"/>
    </source>
</evidence>
<name>A0AAW0MSW0_9GOBI</name>
<feature type="coiled-coil region" evidence="1">
    <location>
        <begin position="71"/>
        <end position="98"/>
    </location>
</feature>
<comment type="caution">
    <text evidence="2">The sequence shown here is derived from an EMBL/GenBank/DDBJ whole genome shotgun (WGS) entry which is preliminary data.</text>
</comment>
<accession>A0AAW0MSW0</accession>
<evidence type="ECO:0000313" key="2">
    <source>
        <dbReference type="EMBL" id="KAK7881423.1"/>
    </source>
</evidence>
<sequence>MCPVRGCFSQVQHMRHHLRGHKDLTAAQQEKQLRAARHKSGLKKLAQLRARNPDPPMVTNLDIEQGPKCTNPRCRDKISALEAENASLKERLHRYKASAEGASSSTGPVVVHIPYLPFPTTCNLSYQALMRTGREKERGECPRGKQRTKSNTRGLHHLHEGVGAFALGSSTNQIAGLARGHVPYTGGTYFYSKSHRPIKSQASLGGHSWLRPLHLGPLIFTQRVIDQSNRWGVTRGHASYTGGPYFYSKGHRPIKSQASLGGHSWPRPLFIYNFF</sequence>
<dbReference type="AlphaFoldDB" id="A0AAW0MSW0"/>
<dbReference type="Proteomes" id="UP001460270">
    <property type="component" value="Unassembled WGS sequence"/>
</dbReference>
<keyword evidence="3" id="KW-1185">Reference proteome</keyword>